<dbReference type="PROSITE" id="PS51257">
    <property type="entry name" value="PROKAR_LIPOPROTEIN"/>
    <property type="match status" value="1"/>
</dbReference>
<accession>A0ABV7MCC3</accession>
<evidence type="ECO:0000313" key="3">
    <source>
        <dbReference type="Proteomes" id="UP001595607"/>
    </source>
</evidence>
<evidence type="ECO:0000259" key="1">
    <source>
        <dbReference type="Pfam" id="PF12146"/>
    </source>
</evidence>
<feature type="domain" description="Serine aminopeptidase S33" evidence="1">
    <location>
        <begin position="73"/>
        <end position="333"/>
    </location>
</feature>
<evidence type="ECO:0000313" key="2">
    <source>
        <dbReference type="EMBL" id="MFC3303119.1"/>
    </source>
</evidence>
<proteinExistence type="predicted"/>
<comment type="caution">
    <text evidence="2">The sequence shown here is derived from an EMBL/GenBank/DDBJ whole genome shotgun (WGS) entry which is preliminary data.</text>
</comment>
<keyword evidence="2" id="KW-0378">Hydrolase</keyword>
<dbReference type="GO" id="GO:0016787">
    <property type="term" value="F:hydrolase activity"/>
    <property type="evidence" value="ECO:0007669"/>
    <property type="project" value="UniProtKB-KW"/>
</dbReference>
<dbReference type="SUPFAM" id="SSF53474">
    <property type="entry name" value="alpha/beta-Hydrolases"/>
    <property type="match status" value="1"/>
</dbReference>
<dbReference type="Pfam" id="PF12146">
    <property type="entry name" value="Hydrolase_4"/>
    <property type="match status" value="1"/>
</dbReference>
<dbReference type="EMBL" id="JBHRVA010000003">
    <property type="protein sequence ID" value="MFC3303119.1"/>
    <property type="molecule type" value="Genomic_DNA"/>
</dbReference>
<gene>
    <name evidence="2" type="ORF">ACFONP_10285</name>
</gene>
<reference evidence="3" key="1">
    <citation type="journal article" date="2019" name="Int. J. Syst. Evol. Microbiol.">
        <title>The Global Catalogue of Microorganisms (GCM) 10K type strain sequencing project: providing services to taxonomists for standard genome sequencing and annotation.</title>
        <authorList>
            <consortium name="The Broad Institute Genomics Platform"/>
            <consortium name="The Broad Institute Genome Sequencing Center for Infectious Disease"/>
            <person name="Wu L."/>
            <person name="Ma J."/>
        </authorList>
    </citation>
    <scope>NUCLEOTIDE SEQUENCE [LARGE SCALE GENOMIC DNA]</scope>
    <source>
        <strain evidence="3">KCTC 22245</strain>
    </source>
</reference>
<name>A0ABV7MCC3_9PROT</name>
<dbReference type="RefSeq" id="WP_189575353.1">
    <property type="nucleotide sequence ID" value="NZ_BMXU01000002.1"/>
</dbReference>
<dbReference type="Proteomes" id="UP001595607">
    <property type="component" value="Unassembled WGS sequence"/>
</dbReference>
<organism evidence="2 3">
    <name type="scientific">Parvularcula lutaonensis</name>
    <dbReference type="NCBI Taxonomy" id="491923"/>
    <lineage>
        <taxon>Bacteria</taxon>
        <taxon>Pseudomonadati</taxon>
        <taxon>Pseudomonadota</taxon>
        <taxon>Alphaproteobacteria</taxon>
        <taxon>Parvularculales</taxon>
        <taxon>Parvularculaceae</taxon>
        <taxon>Parvularcula</taxon>
    </lineage>
</organism>
<dbReference type="InterPro" id="IPR022742">
    <property type="entry name" value="Hydrolase_4"/>
</dbReference>
<dbReference type="InterPro" id="IPR029058">
    <property type="entry name" value="AB_hydrolase_fold"/>
</dbReference>
<sequence>MRLFAYGGLALVLAACGGEPEAVEPPREPTREEIARAEAFLATQTPLPPGWSFETIPFEGDAFLRVGMASPEKPRATILFVPGYTSSPELASDFLARWYDLGFEVASVDLPGQGGSVRREDDYQKTYTGDFGFYGRSVDAATAYVASKRRSDGPLIVAGDSFGGHSLLRAAADGGLEEADGLLPIVPAVEPVLEAPKWLVKFFVGRDVRAGRGAEYLPGAGRWSPDAWKEFNWEYCGDREDRNFKNTAIQILRPEMRVGGASKEWGLGMVRSGEQMLKDPDLKAWSKPVQMVTAGKDVIVRNEAAERLCERGMKSCELTRIEEATHCVYLEDDPTQEKVHAALLHLLSRIEEAS</sequence>
<protein>
    <submittedName>
        <fullName evidence="2">Alpha/beta hydrolase</fullName>
    </submittedName>
</protein>
<dbReference type="Gene3D" id="3.40.50.1820">
    <property type="entry name" value="alpha/beta hydrolase"/>
    <property type="match status" value="1"/>
</dbReference>
<keyword evidence="3" id="KW-1185">Reference proteome</keyword>